<dbReference type="Gene3D" id="3.10.350.10">
    <property type="entry name" value="LysM domain"/>
    <property type="match status" value="2"/>
</dbReference>
<dbReference type="PANTHER" id="PTHR33734:SF22">
    <property type="entry name" value="MEMBRANE-BOUND LYTIC MUREIN TRANSGLYCOSYLASE D"/>
    <property type="match status" value="1"/>
</dbReference>
<dbReference type="Pfam" id="PF01476">
    <property type="entry name" value="LysM"/>
    <property type="match status" value="2"/>
</dbReference>
<dbReference type="EMBL" id="JADIMQ010000034">
    <property type="protein sequence ID" value="MBO8448103.1"/>
    <property type="molecule type" value="Genomic_DNA"/>
</dbReference>
<dbReference type="GO" id="GO:0008932">
    <property type="term" value="F:lytic endotransglycosylase activity"/>
    <property type="evidence" value="ECO:0007669"/>
    <property type="project" value="TreeGrafter"/>
</dbReference>
<feature type="domain" description="LysM" evidence="2">
    <location>
        <begin position="47"/>
        <end position="91"/>
    </location>
</feature>
<dbReference type="InterPro" id="IPR018392">
    <property type="entry name" value="LysM"/>
</dbReference>
<dbReference type="InterPro" id="IPR028082">
    <property type="entry name" value="Peripla_BP_I"/>
</dbReference>
<proteinExistence type="predicted"/>
<feature type="domain" description="LysM" evidence="2">
    <location>
        <begin position="128"/>
        <end position="171"/>
    </location>
</feature>
<protein>
    <submittedName>
        <fullName evidence="3">LysM peptidoglycan-binding domain-containing protein</fullName>
    </submittedName>
</protein>
<organism evidence="3 4">
    <name type="scientific">Candidatus Cryptobacteroides merdigallinarum</name>
    <dbReference type="NCBI Taxonomy" id="2840770"/>
    <lineage>
        <taxon>Bacteria</taxon>
        <taxon>Pseudomonadati</taxon>
        <taxon>Bacteroidota</taxon>
        <taxon>Bacteroidia</taxon>
        <taxon>Bacteroidales</taxon>
        <taxon>Candidatus Cryptobacteroides</taxon>
    </lineage>
</organism>
<dbReference type="CDD" id="cd00118">
    <property type="entry name" value="LysM"/>
    <property type="match status" value="2"/>
</dbReference>
<evidence type="ECO:0000256" key="1">
    <source>
        <dbReference type="SAM" id="SignalP"/>
    </source>
</evidence>
<evidence type="ECO:0000259" key="2">
    <source>
        <dbReference type="PROSITE" id="PS51782"/>
    </source>
</evidence>
<dbReference type="SMART" id="SM00257">
    <property type="entry name" value="LysM"/>
    <property type="match status" value="2"/>
</dbReference>
<dbReference type="PANTHER" id="PTHR33734">
    <property type="entry name" value="LYSM DOMAIN-CONTAINING GPI-ANCHORED PROTEIN 2"/>
    <property type="match status" value="1"/>
</dbReference>
<dbReference type="Proteomes" id="UP000810252">
    <property type="component" value="Unassembled WGS sequence"/>
</dbReference>
<gene>
    <name evidence="3" type="ORF">IAC29_02385</name>
</gene>
<sequence>MKHLPYIILVSSMLLTAAYTGIQAQEYTPVPVTVSKEKVRVDGKVYYSHIVLERQTLYSICKAYNVTMEQIFEANPTVKTEGLKKNAVLLIPDQEKNVEVQVQAADEGQGADRKAVRKAARDSRKQQTVHTVKWYEDLDVIAEKYNVTVEAIMKENGLTGRKLRKRQKLVIPDMGEQQVQTGETEALDTAAVADTAVLIDGKTLFPSRKDGKVDVVLMLPFNATDGNPRSGSIDFYCGTLMAVKEAGDAGTDIDLSVYDVWNGELPVTAERLGKSDIVIGPVSPGDLSRLLEKCPEGTSVVSPLDHKAEYLSNGHPDFIQAPASTLTQYEDLARWIKEEQGAGEKVIVIYEKGARNIEELASMNSILEKDGIAFHSFSYSILEGRDIQQPLKGMMTTGAANRVLVMSESEAFVNDVVRNLNLLIHDKYDIVLYGPSKIRSFETIEVDNLHNTKLHTSLAYYVDYGSTAVKDFVKKYRALFNTEPTPYAFQGYDIATYFIGLCAGHDGDLDSILESSDREMLQTDLKFRKSGEGDGYVNTGVRRIVYGDNYTITLVK</sequence>
<dbReference type="SUPFAM" id="SSF54106">
    <property type="entry name" value="LysM domain"/>
    <property type="match status" value="2"/>
</dbReference>
<dbReference type="Gene3D" id="3.40.50.2300">
    <property type="match status" value="2"/>
</dbReference>
<feature type="chain" id="PRO_5038603594" evidence="1">
    <location>
        <begin position="25"/>
        <end position="556"/>
    </location>
</feature>
<keyword evidence="1" id="KW-0732">Signal</keyword>
<feature type="signal peptide" evidence="1">
    <location>
        <begin position="1"/>
        <end position="24"/>
    </location>
</feature>
<evidence type="ECO:0000313" key="3">
    <source>
        <dbReference type="EMBL" id="MBO8448103.1"/>
    </source>
</evidence>
<dbReference type="AlphaFoldDB" id="A0A9D9EJH4"/>
<evidence type="ECO:0000313" key="4">
    <source>
        <dbReference type="Proteomes" id="UP000810252"/>
    </source>
</evidence>
<comment type="caution">
    <text evidence="3">The sequence shown here is derived from an EMBL/GenBank/DDBJ whole genome shotgun (WGS) entry which is preliminary data.</text>
</comment>
<dbReference type="SUPFAM" id="SSF53822">
    <property type="entry name" value="Periplasmic binding protein-like I"/>
    <property type="match status" value="1"/>
</dbReference>
<name>A0A9D9EJH4_9BACT</name>
<dbReference type="InterPro" id="IPR036779">
    <property type="entry name" value="LysM_dom_sf"/>
</dbReference>
<accession>A0A9D9EJH4</accession>
<reference evidence="3" key="2">
    <citation type="journal article" date="2021" name="PeerJ">
        <title>Extensive microbial diversity within the chicken gut microbiome revealed by metagenomics and culture.</title>
        <authorList>
            <person name="Gilroy R."/>
            <person name="Ravi A."/>
            <person name="Getino M."/>
            <person name="Pursley I."/>
            <person name="Horton D.L."/>
            <person name="Alikhan N.F."/>
            <person name="Baker D."/>
            <person name="Gharbi K."/>
            <person name="Hall N."/>
            <person name="Watson M."/>
            <person name="Adriaenssens E.M."/>
            <person name="Foster-Nyarko E."/>
            <person name="Jarju S."/>
            <person name="Secka A."/>
            <person name="Antonio M."/>
            <person name="Oren A."/>
            <person name="Chaudhuri R.R."/>
            <person name="La Ragione R."/>
            <person name="Hildebrand F."/>
            <person name="Pallen M.J."/>
        </authorList>
    </citation>
    <scope>NUCLEOTIDE SEQUENCE</scope>
    <source>
        <strain evidence="3">20514</strain>
    </source>
</reference>
<reference evidence="3" key="1">
    <citation type="submission" date="2020-10" db="EMBL/GenBank/DDBJ databases">
        <authorList>
            <person name="Gilroy R."/>
        </authorList>
    </citation>
    <scope>NUCLEOTIDE SEQUENCE</scope>
    <source>
        <strain evidence="3">20514</strain>
    </source>
</reference>
<dbReference type="PROSITE" id="PS51782">
    <property type="entry name" value="LYSM"/>
    <property type="match status" value="2"/>
</dbReference>